<dbReference type="Proteomes" id="UP000481861">
    <property type="component" value="Unassembled WGS sequence"/>
</dbReference>
<gene>
    <name evidence="1" type="ORF">BDV95DRAFT_578851</name>
</gene>
<name>A0A7C8M6A7_9PLEO</name>
<accession>A0A7C8M6A7</accession>
<dbReference type="AlphaFoldDB" id="A0A7C8M6A7"/>
<organism evidence="1 2">
    <name type="scientific">Massariosphaeria phaeospora</name>
    <dbReference type="NCBI Taxonomy" id="100035"/>
    <lineage>
        <taxon>Eukaryota</taxon>
        <taxon>Fungi</taxon>
        <taxon>Dikarya</taxon>
        <taxon>Ascomycota</taxon>
        <taxon>Pezizomycotina</taxon>
        <taxon>Dothideomycetes</taxon>
        <taxon>Pleosporomycetidae</taxon>
        <taxon>Pleosporales</taxon>
        <taxon>Pleosporales incertae sedis</taxon>
        <taxon>Massariosphaeria</taxon>
    </lineage>
</organism>
<evidence type="ECO:0000313" key="2">
    <source>
        <dbReference type="Proteomes" id="UP000481861"/>
    </source>
</evidence>
<keyword evidence="2" id="KW-1185">Reference proteome</keyword>
<protein>
    <submittedName>
        <fullName evidence="1">Uncharacterized protein</fullName>
    </submittedName>
</protein>
<reference evidence="1 2" key="1">
    <citation type="submission" date="2020-01" db="EMBL/GenBank/DDBJ databases">
        <authorList>
            <consortium name="DOE Joint Genome Institute"/>
            <person name="Haridas S."/>
            <person name="Albert R."/>
            <person name="Binder M."/>
            <person name="Bloem J."/>
            <person name="Labutti K."/>
            <person name="Salamov A."/>
            <person name="Andreopoulos B."/>
            <person name="Baker S.E."/>
            <person name="Barry K."/>
            <person name="Bills G."/>
            <person name="Bluhm B.H."/>
            <person name="Cannon C."/>
            <person name="Castanera R."/>
            <person name="Culley D.E."/>
            <person name="Daum C."/>
            <person name="Ezra D."/>
            <person name="Gonzalez J.B."/>
            <person name="Henrissat B."/>
            <person name="Kuo A."/>
            <person name="Liang C."/>
            <person name="Lipzen A."/>
            <person name="Lutzoni F."/>
            <person name="Magnuson J."/>
            <person name="Mondo S."/>
            <person name="Nolan M."/>
            <person name="Ohm R."/>
            <person name="Pangilinan J."/>
            <person name="Park H.-J.H."/>
            <person name="Ramirez L."/>
            <person name="Alfaro M."/>
            <person name="Sun H."/>
            <person name="Tritt A."/>
            <person name="Yoshinaga Y."/>
            <person name="Zwiers L.-H.L."/>
            <person name="Turgeon B.G."/>
            <person name="Goodwin S.B."/>
            <person name="Spatafora J.W."/>
            <person name="Crous P.W."/>
            <person name="Grigoriev I.V."/>
        </authorList>
    </citation>
    <scope>NUCLEOTIDE SEQUENCE [LARGE SCALE GENOMIC DNA]</scope>
    <source>
        <strain evidence="1 2">CBS 611.86</strain>
    </source>
</reference>
<evidence type="ECO:0000313" key="1">
    <source>
        <dbReference type="EMBL" id="KAF2868615.1"/>
    </source>
</evidence>
<sequence length="187" mass="20226">MHLIGRTAPPADAFPPLFAEGSRAFTCNASTATVFFVPRREVRVPCFHACMPCHLISRALMQGSAAQLAHRLRPGLRHLHVHGLPHVSRKYTRENTQAEIGNYGHGVCIPGGTSAYTVSALLRTRGSKVAQTKTRFVGWCSMTFVAVPSTAVEVVPAPWLEKRTPTCGVGSTTRACGCSAIHSISYR</sequence>
<comment type="caution">
    <text evidence="1">The sequence shown here is derived from an EMBL/GenBank/DDBJ whole genome shotgun (WGS) entry which is preliminary data.</text>
</comment>
<proteinExistence type="predicted"/>
<dbReference type="EMBL" id="JAADJZ010000018">
    <property type="protein sequence ID" value="KAF2868615.1"/>
    <property type="molecule type" value="Genomic_DNA"/>
</dbReference>